<dbReference type="Proteomes" id="UP000215181">
    <property type="component" value="Unassembled WGS sequence"/>
</dbReference>
<feature type="domain" description="RsaL-like HTH" evidence="1">
    <location>
        <begin position="11"/>
        <end position="53"/>
    </location>
</feature>
<accession>A0A235EVR0</accession>
<evidence type="ECO:0000313" key="2">
    <source>
        <dbReference type="EMBL" id="OYD52515.1"/>
    </source>
</evidence>
<proteinExistence type="predicted"/>
<dbReference type="SUPFAM" id="SSF47413">
    <property type="entry name" value="lambda repressor-like DNA-binding domains"/>
    <property type="match status" value="1"/>
</dbReference>
<name>A0A235EVR0_9RHOO</name>
<dbReference type="InterPro" id="IPR001387">
    <property type="entry name" value="Cro/C1-type_HTH"/>
</dbReference>
<comment type="caution">
    <text evidence="2">The sequence shown here is derived from an EMBL/GenBank/DDBJ whole genome shotgun (WGS) entry which is preliminary data.</text>
</comment>
<dbReference type="InterPro" id="IPR055172">
    <property type="entry name" value="HTH_RsaL-like"/>
</dbReference>
<dbReference type="OrthoDB" id="3173404at2"/>
<gene>
    <name evidence="2" type="ORF">CGK74_17605</name>
</gene>
<reference evidence="2 3" key="1">
    <citation type="submission" date="2017-07" db="EMBL/GenBank/DDBJ databases">
        <title>Thauera sp. KNDSS-Mac4 genome sequence and assembly.</title>
        <authorList>
            <person name="Mayilraj S."/>
        </authorList>
    </citation>
    <scope>NUCLEOTIDE SEQUENCE [LARGE SCALE GENOMIC DNA]</scope>
    <source>
        <strain evidence="2 3">KNDSS-Mac4</strain>
    </source>
</reference>
<keyword evidence="3" id="KW-1185">Reference proteome</keyword>
<dbReference type="InterPro" id="IPR010982">
    <property type="entry name" value="Lambda_DNA-bd_dom_sf"/>
</dbReference>
<dbReference type="GO" id="GO:0003677">
    <property type="term" value="F:DNA binding"/>
    <property type="evidence" value="ECO:0007669"/>
    <property type="project" value="InterPro"/>
</dbReference>
<protein>
    <submittedName>
        <fullName evidence="2">Transcriptional regulator</fullName>
    </submittedName>
</protein>
<dbReference type="AlphaFoldDB" id="A0A235EVR0"/>
<dbReference type="EMBL" id="NOIH01000036">
    <property type="protein sequence ID" value="OYD52515.1"/>
    <property type="molecule type" value="Genomic_DNA"/>
</dbReference>
<dbReference type="Pfam" id="PF22495">
    <property type="entry name" value="HTH_92"/>
    <property type="match status" value="1"/>
</dbReference>
<evidence type="ECO:0000313" key="3">
    <source>
        <dbReference type="Proteomes" id="UP000215181"/>
    </source>
</evidence>
<evidence type="ECO:0000259" key="1">
    <source>
        <dbReference type="Pfam" id="PF22495"/>
    </source>
</evidence>
<organism evidence="2 3">
    <name type="scientific">Thauera propionica</name>
    <dbReference type="NCBI Taxonomy" id="2019431"/>
    <lineage>
        <taxon>Bacteria</taxon>
        <taxon>Pseudomonadati</taxon>
        <taxon>Pseudomonadota</taxon>
        <taxon>Betaproteobacteria</taxon>
        <taxon>Rhodocyclales</taxon>
        <taxon>Zoogloeaceae</taxon>
        <taxon>Thauera</taxon>
    </lineage>
</organism>
<dbReference type="Gene3D" id="1.10.260.40">
    <property type="entry name" value="lambda repressor-like DNA-binding domains"/>
    <property type="match status" value="1"/>
</dbReference>
<sequence>MRFKTGSEVQEHRKKLGLNQSEFWSRISVTQSGGSRYESGRNIPKPVQLLLHLTYGSEKQAQDLLAWLRPEKT</sequence>
<dbReference type="CDD" id="cd00093">
    <property type="entry name" value="HTH_XRE"/>
    <property type="match status" value="1"/>
</dbReference>